<name>A0A372NRH1_9SPHI</name>
<organism evidence="1 2">
    <name type="scientific">Mucilaginibacter conchicola</name>
    <dbReference type="NCBI Taxonomy" id="2303333"/>
    <lineage>
        <taxon>Bacteria</taxon>
        <taxon>Pseudomonadati</taxon>
        <taxon>Bacteroidota</taxon>
        <taxon>Sphingobacteriia</taxon>
        <taxon>Sphingobacteriales</taxon>
        <taxon>Sphingobacteriaceae</taxon>
        <taxon>Mucilaginibacter</taxon>
    </lineage>
</organism>
<sequence length="97" mass="11175">MFCRIYLCIKAGDSDLCTQQLAAVINAQIISERYIEKDGLSLEIRLNEDRDIQKAKEFPNGFVHFPYSIEIEAEHFSTHQTSVVDDLNKIFQLSMGY</sequence>
<comment type="caution">
    <text evidence="1">The sequence shown here is derived from an EMBL/GenBank/DDBJ whole genome shotgun (WGS) entry which is preliminary data.</text>
</comment>
<accession>A0A372NRH1</accession>
<proteinExistence type="predicted"/>
<dbReference type="Proteomes" id="UP000264217">
    <property type="component" value="Unassembled WGS sequence"/>
</dbReference>
<dbReference type="AlphaFoldDB" id="A0A372NRH1"/>
<dbReference type="RefSeq" id="WP_117391558.1">
    <property type="nucleotide sequence ID" value="NZ_QWDC01000002.1"/>
</dbReference>
<keyword evidence="2" id="KW-1185">Reference proteome</keyword>
<gene>
    <name evidence="1" type="ORF">D0C36_10370</name>
</gene>
<evidence type="ECO:0000313" key="1">
    <source>
        <dbReference type="EMBL" id="RFZ91845.1"/>
    </source>
</evidence>
<dbReference type="EMBL" id="QWDC01000002">
    <property type="protein sequence ID" value="RFZ91845.1"/>
    <property type="molecule type" value="Genomic_DNA"/>
</dbReference>
<protein>
    <submittedName>
        <fullName evidence="1">Uncharacterized protein</fullName>
    </submittedName>
</protein>
<evidence type="ECO:0000313" key="2">
    <source>
        <dbReference type="Proteomes" id="UP000264217"/>
    </source>
</evidence>
<reference evidence="1 2" key="1">
    <citation type="submission" date="2018-08" db="EMBL/GenBank/DDBJ databases">
        <title>Mucilaginibacter sp. MYSH2.</title>
        <authorList>
            <person name="Seo T."/>
        </authorList>
    </citation>
    <scope>NUCLEOTIDE SEQUENCE [LARGE SCALE GENOMIC DNA]</scope>
    <source>
        <strain evidence="1 2">MYSH2</strain>
    </source>
</reference>